<dbReference type="SUPFAM" id="SSF54106">
    <property type="entry name" value="LysM domain"/>
    <property type="match status" value="1"/>
</dbReference>
<dbReference type="SMART" id="SM00257">
    <property type="entry name" value="LysM"/>
    <property type="match status" value="1"/>
</dbReference>
<dbReference type="PANTHER" id="PTHR31157">
    <property type="entry name" value="SCP DOMAIN-CONTAINING PROTEIN"/>
    <property type="match status" value="1"/>
</dbReference>
<dbReference type="CDD" id="cd05379">
    <property type="entry name" value="CAP_bacterial"/>
    <property type="match status" value="1"/>
</dbReference>
<feature type="chain" id="PRO_5043802944" evidence="1">
    <location>
        <begin position="35"/>
        <end position="215"/>
    </location>
</feature>
<dbReference type="AlphaFoldDB" id="A0AAX6NBW2"/>
<evidence type="ECO:0000256" key="1">
    <source>
        <dbReference type="SAM" id="SignalP"/>
    </source>
</evidence>
<dbReference type="InterPro" id="IPR036779">
    <property type="entry name" value="LysM_dom_sf"/>
</dbReference>
<sequence length="215" mass="23675">MVTVEKKCGGKTIEKGIIALGLAASLALPLTAQAATTYTVQKGDTMWKIASKYHVGTSEVIKSNPSVKNPNTIYPGQKLNIPTVDSATQSFEEQVVTLTNKERAKQGLKPLTMNWELQRVARIKSEDMRDKNYFDHNSPTYGSPFDMMKNFGIKYTSAGENIAAGQQTPEAVVKAWMESPGHRANILNSSYNQIGVGYAKGGSYGIYWTQQFIKN</sequence>
<dbReference type="InterPro" id="IPR018392">
    <property type="entry name" value="LysM"/>
</dbReference>
<organism evidence="3 4">
    <name type="scientific">Priestia aryabhattai</name>
    <name type="common">Bacillus aryabhattai</name>
    <dbReference type="NCBI Taxonomy" id="412384"/>
    <lineage>
        <taxon>Bacteria</taxon>
        <taxon>Bacillati</taxon>
        <taxon>Bacillota</taxon>
        <taxon>Bacilli</taxon>
        <taxon>Bacillales</taxon>
        <taxon>Bacillaceae</taxon>
        <taxon>Priestia</taxon>
    </lineage>
</organism>
<dbReference type="EMBL" id="JAPTGD010000002">
    <property type="protein sequence ID" value="MDU9693378.1"/>
    <property type="molecule type" value="Genomic_DNA"/>
</dbReference>
<evidence type="ECO:0000313" key="3">
    <source>
        <dbReference type="EMBL" id="MDU9693378.1"/>
    </source>
</evidence>
<dbReference type="InterPro" id="IPR014258">
    <property type="entry name" value="CAP_domain_YkwD-like"/>
</dbReference>
<dbReference type="PANTHER" id="PTHR31157:SF1">
    <property type="entry name" value="SCP DOMAIN-CONTAINING PROTEIN"/>
    <property type="match status" value="1"/>
</dbReference>
<dbReference type="NCBIfam" id="TIGR02899">
    <property type="entry name" value="spore_safA"/>
    <property type="match status" value="1"/>
</dbReference>
<dbReference type="SUPFAM" id="SSF55797">
    <property type="entry name" value="PR-1-like"/>
    <property type="match status" value="1"/>
</dbReference>
<reference evidence="3" key="2">
    <citation type="submission" date="2022-12" db="EMBL/GenBank/DDBJ databases">
        <authorList>
            <person name="Dechsakulwatana C."/>
            <person name="Rungsihiranrut A."/>
            <person name="Muangchinda C."/>
            <person name="Ningthoujam R."/>
            <person name="Klankeo P."/>
            <person name="Pinyakong O."/>
        </authorList>
    </citation>
    <scope>NUCLEOTIDE SEQUENCE</scope>
    <source>
        <strain evidence="3">TL01-2</strain>
    </source>
</reference>
<dbReference type="RefSeq" id="WP_316910606.1">
    <property type="nucleotide sequence ID" value="NZ_JAPTGD010000002.1"/>
</dbReference>
<dbReference type="Pfam" id="PF01476">
    <property type="entry name" value="LysM"/>
    <property type="match status" value="1"/>
</dbReference>
<dbReference type="InterPro" id="IPR014248">
    <property type="entry name" value="Spore_coat_assembly_SafA"/>
</dbReference>
<accession>A0AAX6NBW2</accession>
<dbReference type="PROSITE" id="PS51782">
    <property type="entry name" value="LYSM"/>
    <property type="match status" value="1"/>
</dbReference>
<evidence type="ECO:0000259" key="2">
    <source>
        <dbReference type="PROSITE" id="PS51782"/>
    </source>
</evidence>
<dbReference type="Proteomes" id="UP001269400">
    <property type="component" value="Unassembled WGS sequence"/>
</dbReference>
<dbReference type="InterPro" id="IPR014044">
    <property type="entry name" value="CAP_dom"/>
</dbReference>
<comment type="caution">
    <text evidence="3">The sequence shown here is derived from an EMBL/GenBank/DDBJ whole genome shotgun (WGS) entry which is preliminary data.</text>
</comment>
<dbReference type="Gene3D" id="3.10.350.10">
    <property type="entry name" value="LysM domain"/>
    <property type="match status" value="1"/>
</dbReference>
<dbReference type="CDD" id="cd00118">
    <property type="entry name" value="LysM"/>
    <property type="match status" value="1"/>
</dbReference>
<dbReference type="Gene3D" id="3.40.33.10">
    <property type="entry name" value="CAP"/>
    <property type="match status" value="1"/>
</dbReference>
<dbReference type="Pfam" id="PF00188">
    <property type="entry name" value="CAP"/>
    <property type="match status" value="1"/>
</dbReference>
<dbReference type="NCBIfam" id="TIGR02909">
    <property type="entry name" value="spore_YkwD"/>
    <property type="match status" value="1"/>
</dbReference>
<protein>
    <submittedName>
        <fullName evidence="3">SafA/ExsA family spore coat assembly protein</fullName>
    </submittedName>
</protein>
<proteinExistence type="predicted"/>
<keyword evidence="1" id="KW-0732">Signal</keyword>
<reference evidence="3" key="1">
    <citation type="journal article" date="2022" name="J Environ Chem Eng">
        <title>Biodegradation of petroleum oil using a constructed nonpathogenic and heavy metal-tolerant bacterial consortium isolated from marine sponges.</title>
        <authorList>
            <person name="Dechsakulwatana C."/>
            <person name="Rungsihiranrut A."/>
            <person name="Muangchinda C."/>
            <person name="Ningthoujam R."/>
            <person name="Klankeo P."/>
            <person name="Pinyakong O."/>
        </authorList>
    </citation>
    <scope>NUCLEOTIDE SEQUENCE</scope>
    <source>
        <strain evidence="3">TL01-2</strain>
    </source>
</reference>
<gene>
    <name evidence="3" type="primary">safA</name>
    <name evidence="3" type="ORF">O0Q50_19585</name>
</gene>
<dbReference type="InterPro" id="IPR035940">
    <property type="entry name" value="CAP_sf"/>
</dbReference>
<name>A0AAX6NBW2_PRIAR</name>
<feature type="signal peptide" evidence="1">
    <location>
        <begin position="1"/>
        <end position="34"/>
    </location>
</feature>
<evidence type="ECO:0000313" key="4">
    <source>
        <dbReference type="Proteomes" id="UP001269400"/>
    </source>
</evidence>
<feature type="domain" description="LysM" evidence="2">
    <location>
        <begin position="36"/>
        <end position="81"/>
    </location>
</feature>